<sequence>MPSSCFAPNWAICINASRGHAPSVLDITCFCTVVTSCILTLPLLTRSTARPRLEKRSTNSRTLPSFSSSFSFWQKHLVQMPLKNMHAYAYMHPHLWDKRETLLAAGFLTLSVRLSVAQPVSGPPINSQADAHKTGLPLSSAQPPPVFPPPGANNEGLSLSWRSHVEWRRLGRWSVIRQLGSRGTLGLHRPAPSHPHDILSTSVRLDMSA</sequence>
<accession>A0A3S5CRI4</accession>
<dbReference type="Proteomes" id="UP000784294">
    <property type="component" value="Unassembled WGS sequence"/>
</dbReference>
<gene>
    <name evidence="2" type="ORF">PXEA_LOCUS35708</name>
</gene>
<dbReference type="AlphaFoldDB" id="A0A3S5CRI4"/>
<evidence type="ECO:0000313" key="3">
    <source>
        <dbReference type="Proteomes" id="UP000784294"/>
    </source>
</evidence>
<dbReference type="EMBL" id="CAAALY010273502">
    <property type="protein sequence ID" value="VEL42268.1"/>
    <property type="molecule type" value="Genomic_DNA"/>
</dbReference>
<proteinExistence type="predicted"/>
<feature type="region of interest" description="Disordered" evidence="1">
    <location>
        <begin position="184"/>
        <end position="209"/>
    </location>
</feature>
<comment type="caution">
    <text evidence="2">The sequence shown here is derived from an EMBL/GenBank/DDBJ whole genome shotgun (WGS) entry which is preliminary data.</text>
</comment>
<protein>
    <submittedName>
        <fullName evidence="2">Uncharacterized protein</fullName>
    </submittedName>
</protein>
<feature type="compositionally biased region" description="Pro residues" evidence="1">
    <location>
        <begin position="142"/>
        <end position="151"/>
    </location>
</feature>
<evidence type="ECO:0000256" key="1">
    <source>
        <dbReference type="SAM" id="MobiDB-lite"/>
    </source>
</evidence>
<name>A0A3S5CRI4_9PLAT</name>
<keyword evidence="3" id="KW-1185">Reference proteome</keyword>
<evidence type="ECO:0000313" key="2">
    <source>
        <dbReference type="EMBL" id="VEL42268.1"/>
    </source>
</evidence>
<organism evidence="2 3">
    <name type="scientific">Protopolystoma xenopodis</name>
    <dbReference type="NCBI Taxonomy" id="117903"/>
    <lineage>
        <taxon>Eukaryota</taxon>
        <taxon>Metazoa</taxon>
        <taxon>Spiralia</taxon>
        <taxon>Lophotrochozoa</taxon>
        <taxon>Platyhelminthes</taxon>
        <taxon>Monogenea</taxon>
        <taxon>Polyopisthocotylea</taxon>
        <taxon>Polystomatidea</taxon>
        <taxon>Polystomatidae</taxon>
        <taxon>Protopolystoma</taxon>
    </lineage>
</organism>
<feature type="region of interest" description="Disordered" evidence="1">
    <location>
        <begin position="123"/>
        <end position="153"/>
    </location>
</feature>
<reference evidence="2" key="1">
    <citation type="submission" date="2018-11" db="EMBL/GenBank/DDBJ databases">
        <authorList>
            <consortium name="Pathogen Informatics"/>
        </authorList>
    </citation>
    <scope>NUCLEOTIDE SEQUENCE</scope>
</reference>